<organism evidence="1 2">
    <name type="scientific">Auriscalpium vulgare</name>
    <dbReference type="NCBI Taxonomy" id="40419"/>
    <lineage>
        <taxon>Eukaryota</taxon>
        <taxon>Fungi</taxon>
        <taxon>Dikarya</taxon>
        <taxon>Basidiomycota</taxon>
        <taxon>Agaricomycotina</taxon>
        <taxon>Agaricomycetes</taxon>
        <taxon>Russulales</taxon>
        <taxon>Auriscalpiaceae</taxon>
        <taxon>Auriscalpium</taxon>
    </lineage>
</organism>
<evidence type="ECO:0000313" key="1">
    <source>
        <dbReference type="EMBL" id="KAI0051364.1"/>
    </source>
</evidence>
<evidence type="ECO:0000313" key="2">
    <source>
        <dbReference type="Proteomes" id="UP000814033"/>
    </source>
</evidence>
<proteinExistence type="predicted"/>
<protein>
    <submittedName>
        <fullName evidence="1">OPT oligopeptide transporter</fullName>
    </submittedName>
</protein>
<dbReference type="Proteomes" id="UP000814033">
    <property type="component" value="Unassembled WGS sequence"/>
</dbReference>
<dbReference type="EMBL" id="MU275853">
    <property type="protein sequence ID" value="KAI0051364.1"/>
    <property type="molecule type" value="Genomic_DNA"/>
</dbReference>
<reference evidence="1" key="1">
    <citation type="submission" date="2021-02" db="EMBL/GenBank/DDBJ databases">
        <authorList>
            <consortium name="DOE Joint Genome Institute"/>
            <person name="Ahrendt S."/>
            <person name="Looney B.P."/>
            <person name="Miyauchi S."/>
            <person name="Morin E."/>
            <person name="Drula E."/>
            <person name="Courty P.E."/>
            <person name="Chicoki N."/>
            <person name="Fauchery L."/>
            <person name="Kohler A."/>
            <person name="Kuo A."/>
            <person name="Labutti K."/>
            <person name="Pangilinan J."/>
            <person name="Lipzen A."/>
            <person name="Riley R."/>
            <person name="Andreopoulos W."/>
            <person name="He G."/>
            <person name="Johnson J."/>
            <person name="Barry K.W."/>
            <person name="Grigoriev I.V."/>
            <person name="Nagy L."/>
            <person name="Hibbett D."/>
            <person name="Henrissat B."/>
            <person name="Matheny P.B."/>
            <person name="Labbe J."/>
            <person name="Martin F."/>
        </authorList>
    </citation>
    <scope>NUCLEOTIDE SEQUENCE</scope>
    <source>
        <strain evidence="1">FP105234-sp</strain>
    </source>
</reference>
<gene>
    <name evidence="1" type="ORF">FA95DRAFT_1512538</name>
</gene>
<accession>A0ACB8S4E0</accession>
<name>A0ACB8S4E0_9AGAM</name>
<reference evidence="1" key="2">
    <citation type="journal article" date="2022" name="New Phytol.">
        <title>Evolutionary transition to the ectomycorrhizal habit in the genomes of a hyperdiverse lineage of mushroom-forming fungi.</title>
        <authorList>
            <person name="Looney B."/>
            <person name="Miyauchi S."/>
            <person name="Morin E."/>
            <person name="Drula E."/>
            <person name="Courty P.E."/>
            <person name="Kohler A."/>
            <person name="Kuo A."/>
            <person name="LaButti K."/>
            <person name="Pangilinan J."/>
            <person name="Lipzen A."/>
            <person name="Riley R."/>
            <person name="Andreopoulos W."/>
            <person name="He G."/>
            <person name="Johnson J."/>
            <person name="Nolan M."/>
            <person name="Tritt A."/>
            <person name="Barry K.W."/>
            <person name="Grigoriev I.V."/>
            <person name="Nagy L.G."/>
            <person name="Hibbett D."/>
            <person name="Henrissat B."/>
            <person name="Matheny P.B."/>
            <person name="Labbe J."/>
            <person name="Martin F.M."/>
        </authorList>
    </citation>
    <scope>NUCLEOTIDE SEQUENCE</scope>
    <source>
        <strain evidence="1">FP105234-sp</strain>
    </source>
</reference>
<sequence length="765" mass="85716">MSAVYEQKDGHAFDAEKGLDAKDPSADAQPIDNAVADPNYDAAGVELEDESPYPEVRSAVANTDDPSMPVSTIRTWIFGLLWAIIVPGINQFFSFRYPGVYVSGIVPQLLTLPLCRLWARVVPQWTIYGHSLNGGPFTIKEHVIVTIMASVGAGPAYATDIIAVQRVFYGDITNFGYQWMLVMSTQLIGFSIAGICKRFLVSPPSMIWPANLVTAALFNTLHAQETAGTKGSGGISRERFFAYVFFGYGFYQILPGYLFQALSVFSWICWIKPNNVTVNTLFGTQHGLSMGLLTFDWGQIAYNGSPLPVPWWAAANIGMAVVLFYWVIAPILYFKNTWNSGYLPIVSSHSFDRFGDRYNVTQIINSDASFNKEAYEAYSPLFISVSFAISYGLSFASITATVTHTFLYYRKQLWVQARRSLSEQPDIHARLMSVYSQVPDWWYAVIFVTMFVFGIVVIEVWNSDLPVWALVLGLIISFVYTVPIGIIQAITNQQVGLNVITELIIGYAVPGKPVAMMQFKTWGYITMSQALQFTSDFKLGHYMKIPPRPMFWCQVVATVIAGTVQLGVQAWMFSNVNDICQADQKDHFICANTQVFGTASIIWGVIGPQRIFSSGQIYHGLVWFFLVGVLAPVGQYILHRRLKWNILKYLNFPLIFTGTGNMPPATPINYVPWVIMAFIFNYVIRRRHFRWWSKYNYVLSAGLDAGYAVSSILIFFILQYPKNGNIGLNSIQSWWGNSIFNNNADANGTPHKALADGDSFGPTSW</sequence>
<comment type="caution">
    <text evidence="1">The sequence shown here is derived from an EMBL/GenBank/DDBJ whole genome shotgun (WGS) entry which is preliminary data.</text>
</comment>
<keyword evidence="2" id="KW-1185">Reference proteome</keyword>